<dbReference type="Proteomes" id="UP000010523">
    <property type="component" value="Unassembled WGS sequence"/>
</dbReference>
<gene>
    <name evidence="1" type="ORF">PB1_08442</name>
</gene>
<organism evidence="1 2">
    <name type="scientific">Bacillus methanolicus PB1</name>
    <dbReference type="NCBI Taxonomy" id="997296"/>
    <lineage>
        <taxon>Bacteria</taxon>
        <taxon>Bacillati</taxon>
        <taxon>Bacillota</taxon>
        <taxon>Bacilli</taxon>
        <taxon>Bacillales</taxon>
        <taxon>Bacillaceae</taxon>
        <taxon>Bacillus</taxon>
    </lineage>
</organism>
<keyword evidence="2" id="KW-1185">Reference proteome</keyword>
<protein>
    <submittedName>
        <fullName evidence="1">Transposase (22)</fullName>
    </submittedName>
</protein>
<evidence type="ECO:0000313" key="2">
    <source>
        <dbReference type="Proteomes" id="UP000010523"/>
    </source>
</evidence>
<name>I3E1K5_BACMT</name>
<comment type="caution">
    <text evidence="1">The sequence shown here is derived from an EMBL/GenBank/DDBJ whole genome shotgun (WGS) entry which is preliminary data.</text>
</comment>
<dbReference type="AlphaFoldDB" id="I3E1K5"/>
<proteinExistence type="predicted"/>
<dbReference type="PATRIC" id="fig|997296.3.peg.1792"/>
<reference evidence="1 2" key="1">
    <citation type="journal article" date="2012" name="Appl. Environ. Microbiol.">
        <title>Genome Sequence of Thermotolerant Bacillus methanolicus: Features and Regulation Related to Methylotrophy and Production of L-Lysine and L-Glutamate from Methanol.</title>
        <authorList>
            <person name="Heggeset T.M."/>
            <person name="Krog A."/>
            <person name="Balzer S."/>
            <person name="Wentzel A."/>
            <person name="Ellingsen T.E."/>
            <person name="Brautaset T."/>
        </authorList>
    </citation>
    <scope>NUCLEOTIDE SEQUENCE [LARGE SCALE GENOMIC DNA]</scope>
    <source>
        <strain evidence="1 2">PB1</strain>
    </source>
</reference>
<dbReference type="eggNOG" id="COG4584">
    <property type="taxonomic scope" value="Bacteria"/>
</dbReference>
<dbReference type="EMBL" id="AFEU01000002">
    <property type="protein sequence ID" value="EIJ80376.1"/>
    <property type="molecule type" value="Genomic_DNA"/>
</dbReference>
<accession>I3E1K5</accession>
<sequence length="62" mass="7228">MEDWLKERYPTLDVGGNTVRSYVSEMRDIYHIPKVIRVRTHEAVEELPMGQQVQVDWGGKSP</sequence>
<dbReference type="STRING" id="997296.PB1_08442"/>
<evidence type="ECO:0000313" key="1">
    <source>
        <dbReference type="EMBL" id="EIJ80376.1"/>
    </source>
</evidence>